<dbReference type="Pfam" id="PF05225">
    <property type="entry name" value="HTH_psq"/>
    <property type="match status" value="1"/>
</dbReference>
<organism evidence="2 3">
    <name type="scientific">Dreissena polymorpha</name>
    <name type="common">Zebra mussel</name>
    <name type="synonym">Mytilus polymorpha</name>
    <dbReference type="NCBI Taxonomy" id="45954"/>
    <lineage>
        <taxon>Eukaryota</taxon>
        <taxon>Metazoa</taxon>
        <taxon>Spiralia</taxon>
        <taxon>Lophotrochozoa</taxon>
        <taxon>Mollusca</taxon>
        <taxon>Bivalvia</taxon>
        <taxon>Autobranchia</taxon>
        <taxon>Heteroconchia</taxon>
        <taxon>Euheterodonta</taxon>
        <taxon>Imparidentia</taxon>
        <taxon>Neoheterodontei</taxon>
        <taxon>Myida</taxon>
        <taxon>Dreissenoidea</taxon>
        <taxon>Dreissenidae</taxon>
        <taxon>Dreissena</taxon>
    </lineage>
</organism>
<dbReference type="AlphaFoldDB" id="A0A9D4C3U1"/>
<dbReference type="InterPro" id="IPR007889">
    <property type="entry name" value="HTH_Psq"/>
</dbReference>
<evidence type="ECO:0000313" key="2">
    <source>
        <dbReference type="EMBL" id="KAH3716891.1"/>
    </source>
</evidence>
<dbReference type="Gene3D" id="1.10.10.60">
    <property type="entry name" value="Homeodomain-like"/>
    <property type="match status" value="1"/>
</dbReference>
<proteinExistence type="predicted"/>
<dbReference type="Proteomes" id="UP000828390">
    <property type="component" value="Unassembled WGS sequence"/>
</dbReference>
<sequence>MSRQLQAKRRKYDPEVVGRAVEIIKSGTMTLGQASKTYKIPKTTLNDRVRGKYATDHIGAKTVLSADEEQRIANWVVHMSRVGYGRTSMSCVRLSRRLSMTLAEKPLFSKTNRDGNGCVGFLSVIRICPSAQLSN</sequence>
<evidence type="ECO:0000313" key="3">
    <source>
        <dbReference type="Proteomes" id="UP000828390"/>
    </source>
</evidence>
<name>A0A9D4C3U1_DREPO</name>
<gene>
    <name evidence="2" type="ORF">DPMN_059624</name>
</gene>
<keyword evidence="3" id="KW-1185">Reference proteome</keyword>
<feature type="domain" description="HTH psq-type" evidence="1">
    <location>
        <begin position="19"/>
        <end position="55"/>
    </location>
</feature>
<dbReference type="SUPFAM" id="SSF46689">
    <property type="entry name" value="Homeodomain-like"/>
    <property type="match status" value="1"/>
</dbReference>
<dbReference type="GO" id="GO:0003677">
    <property type="term" value="F:DNA binding"/>
    <property type="evidence" value="ECO:0007669"/>
    <property type="project" value="InterPro"/>
</dbReference>
<protein>
    <recommendedName>
        <fullName evidence="1">HTH psq-type domain-containing protein</fullName>
    </recommendedName>
</protein>
<accession>A0A9D4C3U1</accession>
<evidence type="ECO:0000259" key="1">
    <source>
        <dbReference type="Pfam" id="PF05225"/>
    </source>
</evidence>
<reference evidence="2" key="2">
    <citation type="submission" date="2020-11" db="EMBL/GenBank/DDBJ databases">
        <authorList>
            <person name="McCartney M.A."/>
            <person name="Auch B."/>
            <person name="Kono T."/>
            <person name="Mallez S."/>
            <person name="Becker A."/>
            <person name="Gohl D.M."/>
            <person name="Silverstein K.A.T."/>
            <person name="Koren S."/>
            <person name="Bechman K.B."/>
            <person name="Herman A."/>
            <person name="Abrahante J.E."/>
            <person name="Garbe J."/>
        </authorList>
    </citation>
    <scope>NUCLEOTIDE SEQUENCE</scope>
    <source>
        <strain evidence="2">Duluth1</strain>
        <tissue evidence="2">Whole animal</tissue>
    </source>
</reference>
<dbReference type="EMBL" id="JAIWYP010000013">
    <property type="protein sequence ID" value="KAH3716891.1"/>
    <property type="molecule type" value="Genomic_DNA"/>
</dbReference>
<reference evidence="2" key="1">
    <citation type="journal article" date="2019" name="bioRxiv">
        <title>The Genome of the Zebra Mussel, Dreissena polymorpha: A Resource for Invasive Species Research.</title>
        <authorList>
            <person name="McCartney M.A."/>
            <person name="Auch B."/>
            <person name="Kono T."/>
            <person name="Mallez S."/>
            <person name="Zhang Y."/>
            <person name="Obille A."/>
            <person name="Becker A."/>
            <person name="Abrahante J.E."/>
            <person name="Garbe J."/>
            <person name="Badalamenti J.P."/>
            <person name="Herman A."/>
            <person name="Mangelson H."/>
            <person name="Liachko I."/>
            <person name="Sullivan S."/>
            <person name="Sone E.D."/>
            <person name="Koren S."/>
            <person name="Silverstein K.A.T."/>
            <person name="Beckman K.B."/>
            <person name="Gohl D.M."/>
        </authorList>
    </citation>
    <scope>NUCLEOTIDE SEQUENCE</scope>
    <source>
        <strain evidence="2">Duluth1</strain>
        <tissue evidence="2">Whole animal</tissue>
    </source>
</reference>
<comment type="caution">
    <text evidence="2">The sequence shown here is derived from an EMBL/GenBank/DDBJ whole genome shotgun (WGS) entry which is preliminary data.</text>
</comment>
<dbReference type="InterPro" id="IPR009057">
    <property type="entry name" value="Homeodomain-like_sf"/>
</dbReference>